<dbReference type="AlphaFoldDB" id="A0A8S9KM07"/>
<evidence type="ECO:0000313" key="2">
    <source>
        <dbReference type="EMBL" id="KAF3515951.1"/>
    </source>
</evidence>
<gene>
    <name evidence="2" type="ORF">DY000_02058691</name>
    <name evidence="1" type="ORF">F2Q70_00042409</name>
</gene>
<dbReference type="EMBL" id="QGKY02000164">
    <property type="protein sequence ID" value="KAF2595435.1"/>
    <property type="molecule type" value="Genomic_DNA"/>
</dbReference>
<organism evidence="1">
    <name type="scientific">Brassica cretica</name>
    <name type="common">Mustard</name>
    <dbReference type="NCBI Taxonomy" id="69181"/>
    <lineage>
        <taxon>Eukaryota</taxon>
        <taxon>Viridiplantae</taxon>
        <taxon>Streptophyta</taxon>
        <taxon>Embryophyta</taxon>
        <taxon>Tracheophyta</taxon>
        <taxon>Spermatophyta</taxon>
        <taxon>Magnoliopsida</taxon>
        <taxon>eudicotyledons</taxon>
        <taxon>Gunneridae</taxon>
        <taxon>Pentapetalae</taxon>
        <taxon>rosids</taxon>
        <taxon>malvids</taxon>
        <taxon>Brassicales</taxon>
        <taxon>Brassicaceae</taxon>
        <taxon>Brassiceae</taxon>
        <taxon>Brassica</taxon>
    </lineage>
</organism>
<accession>A0A8S9KM07</accession>
<reference evidence="2 3" key="3">
    <citation type="journal article" date="2020" name="BMC Genomics">
        <title>Intraspecific diversification of the crop wild relative Brassica cretica Lam. using demographic model selection.</title>
        <authorList>
            <person name="Kioukis A."/>
            <person name="Michalopoulou V.A."/>
            <person name="Briers L."/>
            <person name="Pirintsos S."/>
            <person name="Studholme D.J."/>
            <person name="Pavlidis P."/>
            <person name="Sarris P.F."/>
        </authorList>
    </citation>
    <scope>NUCLEOTIDE SEQUENCE [LARGE SCALE GENOMIC DNA]</scope>
    <source>
        <strain evidence="3">cv. PFS-1207/04</strain>
        <strain evidence="2">PFS-1207/04</strain>
    </source>
</reference>
<reference evidence="2" key="2">
    <citation type="submission" date="2019-12" db="EMBL/GenBank/DDBJ databases">
        <authorList>
            <person name="Studholme D.J."/>
            <person name="Sarris P."/>
        </authorList>
    </citation>
    <scope>NUCLEOTIDE SEQUENCE</scope>
    <source>
        <strain evidence="2">PFS-1207/04</strain>
        <tissue evidence="2">Leaf</tissue>
    </source>
</reference>
<sequence length="103" mass="11537">MKYTKEVWLIPTSNRLCVDFVSSNSWSCSVPIAATKFPPRHQPAMSLLCFIFEGSNLVVLSTSPHCLGYVGISPYRHGSKESLSKRKMANLGNFARQVLKLFD</sequence>
<protein>
    <submittedName>
        <fullName evidence="1">Uncharacterized protein</fullName>
    </submittedName>
</protein>
<evidence type="ECO:0000313" key="3">
    <source>
        <dbReference type="Proteomes" id="UP000266723"/>
    </source>
</evidence>
<comment type="caution">
    <text evidence="1">The sequence shown here is derived from an EMBL/GenBank/DDBJ whole genome shotgun (WGS) entry which is preliminary data.</text>
</comment>
<proteinExistence type="predicted"/>
<keyword evidence="3" id="KW-1185">Reference proteome</keyword>
<name>A0A8S9KM07_BRACR</name>
<dbReference type="EMBL" id="QGKV02001556">
    <property type="protein sequence ID" value="KAF3515951.1"/>
    <property type="molecule type" value="Genomic_DNA"/>
</dbReference>
<reference evidence="1" key="1">
    <citation type="submission" date="2019-12" db="EMBL/GenBank/DDBJ databases">
        <title>Genome sequencing and annotation of Brassica cretica.</title>
        <authorList>
            <person name="Studholme D.J."/>
            <person name="Sarris P.F."/>
        </authorList>
    </citation>
    <scope>NUCLEOTIDE SEQUENCE</scope>
    <source>
        <strain evidence="1">PFS-102/07</strain>
        <tissue evidence="1">Leaf</tissue>
    </source>
</reference>
<evidence type="ECO:0000313" key="1">
    <source>
        <dbReference type="EMBL" id="KAF2595435.1"/>
    </source>
</evidence>
<dbReference type="Proteomes" id="UP000266723">
    <property type="component" value="Unassembled WGS sequence"/>
</dbReference>